<dbReference type="Proteomes" id="UP000233256">
    <property type="component" value="Unassembled WGS sequence"/>
</dbReference>
<protein>
    <submittedName>
        <fullName evidence="2">Uncharacterized protein</fullName>
    </submittedName>
</protein>
<dbReference type="EMBL" id="PGXC01000003">
    <property type="protein sequence ID" value="PKK91451.1"/>
    <property type="molecule type" value="Genomic_DNA"/>
</dbReference>
<gene>
    <name evidence="2" type="ORF">CVV64_06765</name>
</gene>
<comment type="caution">
    <text evidence="2">The sequence shown here is derived from an EMBL/GenBank/DDBJ whole genome shotgun (WGS) entry which is preliminary data.</text>
</comment>
<keyword evidence="1" id="KW-1133">Transmembrane helix</keyword>
<name>A0A2N1PSY5_9BACT</name>
<accession>A0A2N1PSY5</accession>
<feature type="transmembrane region" description="Helical" evidence="1">
    <location>
        <begin position="16"/>
        <end position="36"/>
    </location>
</feature>
<proteinExistence type="predicted"/>
<keyword evidence="1" id="KW-0812">Transmembrane</keyword>
<reference evidence="2 3" key="1">
    <citation type="journal article" date="2017" name="ISME J.">
        <title>Potential for microbial H2 and metal transformations associated with novel bacteria and archaea in deep terrestrial subsurface sediments.</title>
        <authorList>
            <person name="Hernsdorf A.W."/>
            <person name="Amano Y."/>
            <person name="Miyakawa K."/>
            <person name="Ise K."/>
            <person name="Suzuki Y."/>
            <person name="Anantharaman K."/>
            <person name="Probst A."/>
            <person name="Burstein D."/>
            <person name="Thomas B.C."/>
            <person name="Banfield J.F."/>
        </authorList>
    </citation>
    <scope>NUCLEOTIDE SEQUENCE [LARGE SCALE GENOMIC DNA]</scope>
    <source>
        <strain evidence="2">HGW-Wallbacteria-1</strain>
    </source>
</reference>
<dbReference type="AlphaFoldDB" id="A0A2N1PSY5"/>
<organism evidence="2 3">
    <name type="scientific">Candidatus Wallbacteria bacterium HGW-Wallbacteria-1</name>
    <dbReference type="NCBI Taxonomy" id="2013854"/>
    <lineage>
        <taxon>Bacteria</taxon>
        <taxon>Candidatus Walliibacteriota</taxon>
    </lineage>
</organism>
<keyword evidence="1" id="KW-0472">Membrane</keyword>
<evidence type="ECO:0000256" key="1">
    <source>
        <dbReference type="SAM" id="Phobius"/>
    </source>
</evidence>
<sequence length="307" mass="33901">MTMINTLRKSRSQQGFAIALVLIFAMFLMVFAMSLMKTASVSRNQGAKINKKVRAIWMARSGVQLTLLKIKELREEFYDALKWSGNGVPGYNSGVRDETRDNISHVYPRKHPFHNLYFPNLPAPGSPSDPNLILSDTVLPSGSPVSAAQFLSFGPESADLPTHYAYLDLFKSDIRSAGAIVSPSSLGILDVIQRDGELKSCIDTTQAPSGQCVFGEDPYTGNFEIVMQRTATGNPADGGWAKEGLIRLSSKLLETGISSEEYTEQDSIQIQIQSSAQWTQAGLAGDNYKTNQEEYLLSKIEKLERHR</sequence>
<evidence type="ECO:0000313" key="2">
    <source>
        <dbReference type="EMBL" id="PKK91451.1"/>
    </source>
</evidence>
<evidence type="ECO:0000313" key="3">
    <source>
        <dbReference type="Proteomes" id="UP000233256"/>
    </source>
</evidence>